<evidence type="ECO:0000256" key="1">
    <source>
        <dbReference type="ARBA" id="ARBA00004123"/>
    </source>
</evidence>
<feature type="compositionally biased region" description="Basic residues" evidence="4">
    <location>
        <begin position="25"/>
        <end position="40"/>
    </location>
</feature>
<dbReference type="GO" id="GO:0030690">
    <property type="term" value="C:Noc1p-Noc2p complex"/>
    <property type="evidence" value="ECO:0007669"/>
    <property type="project" value="TreeGrafter"/>
</dbReference>
<feature type="compositionally biased region" description="Basic and acidic residues" evidence="4">
    <location>
        <begin position="82"/>
        <end position="99"/>
    </location>
</feature>
<evidence type="ECO:0000313" key="5">
    <source>
        <dbReference type="EMBL" id="CDR39032.1"/>
    </source>
</evidence>
<dbReference type="PANTHER" id="PTHR12687">
    <property type="entry name" value="NUCLEOLAR COMPLEX 2 AND RAD4-RELATED"/>
    <property type="match status" value="1"/>
</dbReference>
<dbReference type="AlphaFoldDB" id="A0A061AWF6"/>
<feature type="region of interest" description="Disordered" evidence="4">
    <location>
        <begin position="143"/>
        <end position="176"/>
    </location>
</feature>
<feature type="compositionally biased region" description="Acidic residues" evidence="4">
    <location>
        <begin position="687"/>
        <end position="708"/>
    </location>
</feature>
<name>A0A061AWF6_CYBFA</name>
<dbReference type="EMBL" id="LK052887">
    <property type="protein sequence ID" value="CDR39032.1"/>
    <property type="molecule type" value="Genomic_DNA"/>
</dbReference>
<feature type="compositionally biased region" description="Acidic residues" evidence="4">
    <location>
        <begin position="100"/>
        <end position="114"/>
    </location>
</feature>
<reference evidence="5" key="1">
    <citation type="journal article" date="2014" name="Genome Announc.">
        <title>Genome sequence of the yeast Cyberlindnera fabianii (Hansenula fabianii).</title>
        <authorList>
            <person name="Freel K.C."/>
            <person name="Sarilar V."/>
            <person name="Neuveglise C."/>
            <person name="Devillers H."/>
            <person name="Friedrich A."/>
            <person name="Schacherer J."/>
        </authorList>
    </citation>
    <scope>NUCLEOTIDE SEQUENCE</scope>
    <source>
        <strain evidence="5">YJS4271</strain>
    </source>
</reference>
<feature type="region of interest" description="Disordered" evidence="4">
    <location>
        <begin position="82"/>
        <end position="122"/>
    </location>
</feature>
<gene>
    <name evidence="5" type="ORF">CYFA0S_02e11078g</name>
</gene>
<dbReference type="GO" id="GO:0005730">
    <property type="term" value="C:nucleolus"/>
    <property type="evidence" value="ECO:0007669"/>
    <property type="project" value="TreeGrafter"/>
</dbReference>
<feature type="compositionally biased region" description="Acidic residues" evidence="4">
    <location>
        <begin position="154"/>
        <end position="175"/>
    </location>
</feature>
<comment type="similarity">
    <text evidence="2">Belongs to the NOC2 family.</text>
</comment>
<feature type="region of interest" description="Disordered" evidence="4">
    <location>
        <begin position="667"/>
        <end position="708"/>
    </location>
</feature>
<evidence type="ECO:0000256" key="4">
    <source>
        <dbReference type="SAM" id="MobiDB-lite"/>
    </source>
</evidence>
<sequence length="708" mass="81174">MGKVSKATKKFQSKHLKHTLDHRKEVKKHNQMLAKHKSTKKGGDRDTAAYVGSEAVTEAKQAAQKKKEEIFDDMNVEEFFEKGFDVPKEKKGSKKQKEQSDDDDDESSSDEEEILEHQHDLEKLAEKDPEFYKYLQENDKGLLDFDPVNPLDAISDDEDDEEQEGQPQAQEDDQVDADKIEVTTAMVKDWAKKLQDPQLKLIKNIVMAFKAAVNVNRDSDEYKYAVTDPKAFQQLILLGLKQLPIAVQKIVSYKVVKGTRTVPNNTKVKQLNTILKSHAASLLTLLQDITNTETAALVLSSVQELLPYFISFRRLLKQIISAIVTVWSTTPDVETQIASFAFLNNAAREFSKSCLESILKQTYSTFIKNCRQTNVHTMPMINFQKNSAAELFGIDQTLSYQIGFDYVRQLAIHLRNSINNTKDGYKTIYNWQYTHSLDFWSRVLAVQCNSEREGKKESPLRQLIYPLVQVTLGATRLIPTAQYFPLRFYLIRSLLRLSQNTGVFIPVFPLLQEILNSTTLTRNPKNTNLTAFDFEHNIKANSAYLGTRVYQQGVCEQFVELTGEFFVLYSKSISFPELATPVTISLRRYIKQSKNVKFNKQLSNLVEKLNQNAKFIEQKRANVEFGPTNRVEVNRFLQDLSWEKTPLGAYVVVQRDVKEEKMRILRESLAEEDEERKRAKEAKIDGESADEDDGDDDEEMSEADDDEE</sequence>
<feature type="compositionally biased region" description="Basic and acidic residues" evidence="4">
    <location>
        <begin position="667"/>
        <end position="686"/>
    </location>
</feature>
<feature type="compositionally biased region" description="Basic residues" evidence="4">
    <location>
        <begin position="1"/>
        <end position="17"/>
    </location>
</feature>
<feature type="region of interest" description="Disordered" evidence="4">
    <location>
        <begin position="1"/>
        <end position="49"/>
    </location>
</feature>
<organism evidence="5">
    <name type="scientific">Cyberlindnera fabianii</name>
    <name type="common">Yeast</name>
    <name type="synonym">Hansenula fabianii</name>
    <dbReference type="NCBI Taxonomy" id="36022"/>
    <lineage>
        <taxon>Eukaryota</taxon>
        <taxon>Fungi</taxon>
        <taxon>Dikarya</taxon>
        <taxon>Ascomycota</taxon>
        <taxon>Saccharomycotina</taxon>
        <taxon>Saccharomycetes</taxon>
        <taxon>Phaffomycetales</taxon>
        <taxon>Phaffomycetaceae</taxon>
        <taxon>Cyberlindnera</taxon>
    </lineage>
</organism>
<dbReference type="GO" id="GO:0005654">
    <property type="term" value="C:nucleoplasm"/>
    <property type="evidence" value="ECO:0007669"/>
    <property type="project" value="TreeGrafter"/>
</dbReference>
<dbReference type="InterPro" id="IPR016024">
    <property type="entry name" value="ARM-type_fold"/>
</dbReference>
<protein>
    <submittedName>
        <fullName evidence="5">CYFA0S02e11078g1_1</fullName>
    </submittedName>
</protein>
<dbReference type="Pfam" id="PF03715">
    <property type="entry name" value="Noc2"/>
    <property type="match status" value="1"/>
</dbReference>
<proteinExistence type="inferred from homology"/>
<accession>A0A061AWF6</accession>
<dbReference type="VEuPathDB" id="FungiDB:BON22_3489"/>
<dbReference type="PANTHER" id="PTHR12687:SF4">
    <property type="entry name" value="NUCLEOLAR COMPLEX PROTEIN 2 HOMOLOG"/>
    <property type="match status" value="1"/>
</dbReference>
<dbReference type="GO" id="GO:0030691">
    <property type="term" value="C:Noc2p-Noc3p complex"/>
    <property type="evidence" value="ECO:0007669"/>
    <property type="project" value="TreeGrafter"/>
</dbReference>
<dbReference type="SUPFAM" id="SSF48371">
    <property type="entry name" value="ARM repeat"/>
    <property type="match status" value="1"/>
</dbReference>
<evidence type="ECO:0000256" key="2">
    <source>
        <dbReference type="ARBA" id="ARBA00005907"/>
    </source>
</evidence>
<comment type="subcellular location">
    <subcellularLocation>
        <location evidence="1">Nucleus</location>
    </subcellularLocation>
</comment>
<dbReference type="GO" id="GO:0042273">
    <property type="term" value="P:ribosomal large subunit biogenesis"/>
    <property type="evidence" value="ECO:0007669"/>
    <property type="project" value="TreeGrafter"/>
</dbReference>
<keyword evidence="3" id="KW-0539">Nucleus</keyword>
<dbReference type="InterPro" id="IPR005343">
    <property type="entry name" value="Noc2"/>
</dbReference>
<dbReference type="OrthoDB" id="10266662at2759"/>
<dbReference type="PhylomeDB" id="A0A061AWF6"/>
<evidence type="ECO:0000256" key="3">
    <source>
        <dbReference type="ARBA" id="ARBA00023242"/>
    </source>
</evidence>